<comment type="similarity">
    <text evidence="1">Belongs to the SEC61-beta family.</text>
</comment>
<evidence type="ECO:0000256" key="2">
    <source>
        <dbReference type="ARBA" id="ARBA00022448"/>
    </source>
</evidence>
<evidence type="ECO:0000256" key="1">
    <source>
        <dbReference type="ARBA" id="ARBA00006103"/>
    </source>
</evidence>
<accession>Q1WAB9</accession>
<feature type="transmembrane region" description="Helical" evidence="9">
    <location>
        <begin position="65"/>
        <end position="83"/>
    </location>
</feature>
<keyword evidence="2" id="KW-0813">Transport</keyword>
<dbReference type="GO" id="GO:0015031">
    <property type="term" value="P:protein transport"/>
    <property type="evidence" value="ECO:0007669"/>
    <property type="project" value="UniProtKB-KW"/>
</dbReference>
<feature type="transmembrane region" description="Helical" evidence="9">
    <location>
        <begin position="39"/>
        <end position="59"/>
    </location>
</feature>
<dbReference type="GO" id="GO:0012505">
    <property type="term" value="C:endomembrane system"/>
    <property type="evidence" value="ECO:0007669"/>
    <property type="project" value="UniProtKB-SubCell"/>
</dbReference>
<dbReference type="InterPro" id="IPR016482">
    <property type="entry name" value="SecG/Sec61-beta/Sbh"/>
</dbReference>
<keyword evidence="7 9" id="KW-0472">Membrane</keyword>
<name>Q1WAB9_ANTLO</name>
<dbReference type="AlphaFoldDB" id="Q1WAB9"/>
<protein>
    <submittedName>
        <fullName evidence="10">Sec61 beta subunit</fullName>
    </submittedName>
</protein>
<evidence type="ECO:0000256" key="3">
    <source>
        <dbReference type="ARBA" id="ARBA00022692"/>
    </source>
</evidence>
<comment type="subcellular location">
    <subcellularLocation>
        <location evidence="8">Endomembrane system</location>
        <topology evidence="8">Single-pass membrane protein</topology>
    </subcellularLocation>
</comment>
<evidence type="ECO:0000256" key="9">
    <source>
        <dbReference type="SAM" id="Phobius"/>
    </source>
</evidence>
<evidence type="ECO:0000256" key="8">
    <source>
        <dbReference type="ARBA" id="ARBA00037847"/>
    </source>
</evidence>
<keyword evidence="3 9" id="KW-0812">Transmembrane</keyword>
<evidence type="ECO:0000256" key="4">
    <source>
        <dbReference type="ARBA" id="ARBA00022927"/>
    </source>
</evidence>
<keyword evidence="6" id="KW-0811">Translocation</keyword>
<keyword evidence="5 9" id="KW-1133">Transmembrane helix</keyword>
<dbReference type="Pfam" id="PF03911">
    <property type="entry name" value="Sec61_beta"/>
    <property type="match status" value="1"/>
</dbReference>
<evidence type="ECO:0000256" key="5">
    <source>
        <dbReference type="ARBA" id="ARBA00022989"/>
    </source>
</evidence>
<organism evidence="10">
    <name type="scientific">Antonospora locustae</name>
    <name type="common">Microsporidian parasite</name>
    <name type="synonym">Nosema locustae</name>
    <dbReference type="NCBI Taxonomy" id="278021"/>
    <lineage>
        <taxon>Eukaryota</taxon>
        <taxon>Fungi</taxon>
        <taxon>Fungi incertae sedis</taxon>
        <taxon>Microsporidia</taxon>
        <taxon>Antonospora</taxon>
    </lineage>
</organism>
<evidence type="ECO:0000256" key="6">
    <source>
        <dbReference type="ARBA" id="ARBA00023010"/>
    </source>
</evidence>
<sequence length="88" mass="10006">MKKMEVRKRQVVPLRPKSTQLHKLINDYDRPIEISPVHVLIISLLFIANVFLLHLYARFGSGSSLYQVIFAAVIVLASVLLGMSMNKK</sequence>
<dbReference type="EMBL" id="DQ415516">
    <property type="protein sequence ID" value="ABD91553.1"/>
    <property type="molecule type" value="Genomic_DNA"/>
</dbReference>
<reference evidence="10" key="1">
    <citation type="journal article" date="2006" name="J. Mol. Biol.">
        <title>Characterization of a divergent Sec61beta gene in microsporidia.</title>
        <authorList>
            <person name="Slamovits C.H."/>
            <person name="Burri L."/>
            <person name="Keeling P.J."/>
        </authorList>
    </citation>
    <scope>NUCLEOTIDE SEQUENCE</scope>
</reference>
<evidence type="ECO:0000313" key="10">
    <source>
        <dbReference type="EMBL" id="ABD91553.1"/>
    </source>
</evidence>
<gene>
    <name evidence="10" type="primary">sec61beta</name>
</gene>
<proteinExistence type="inferred from homology"/>
<evidence type="ECO:0000256" key="7">
    <source>
        <dbReference type="ARBA" id="ARBA00023136"/>
    </source>
</evidence>
<keyword evidence="4" id="KW-0653">Protein transport</keyword>